<organism evidence="2 3">
    <name type="scientific">Dryococelus australis</name>
    <dbReference type="NCBI Taxonomy" id="614101"/>
    <lineage>
        <taxon>Eukaryota</taxon>
        <taxon>Metazoa</taxon>
        <taxon>Ecdysozoa</taxon>
        <taxon>Arthropoda</taxon>
        <taxon>Hexapoda</taxon>
        <taxon>Insecta</taxon>
        <taxon>Pterygota</taxon>
        <taxon>Neoptera</taxon>
        <taxon>Polyneoptera</taxon>
        <taxon>Phasmatodea</taxon>
        <taxon>Verophasmatodea</taxon>
        <taxon>Anareolatae</taxon>
        <taxon>Phasmatidae</taxon>
        <taxon>Eurycanthinae</taxon>
        <taxon>Dryococelus</taxon>
    </lineage>
</organism>
<protein>
    <submittedName>
        <fullName evidence="2">Uncharacterized protein</fullName>
    </submittedName>
</protein>
<evidence type="ECO:0000313" key="3">
    <source>
        <dbReference type="Proteomes" id="UP001159363"/>
    </source>
</evidence>
<name>A0ABQ9H7Y1_9NEOP</name>
<sequence>MRETENEDENWEYYVERMKDQQEEYAQDEEEGEEPRVYGDPVVKSARKALTKENAAAFKFPDRDDINSTDITNIIRVLSPPKIGRRGESTWVGRCPVTLTCKGGCRQPRAISRNLRALTPSPTLLSSPGSLSEKGS</sequence>
<accession>A0ABQ9H7Y1</accession>
<dbReference type="EMBL" id="JARBHB010000006">
    <property type="protein sequence ID" value="KAJ8880412.1"/>
    <property type="molecule type" value="Genomic_DNA"/>
</dbReference>
<dbReference type="Proteomes" id="UP001159363">
    <property type="component" value="Chromosome 5"/>
</dbReference>
<gene>
    <name evidence="2" type="ORF">PR048_016881</name>
</gene>
<proteinExistence type="predicted"/>
<evidence type="ECO:0000313" key="2">
    <source>
        <dbReference type="EMBL" id="KAJ8880412.1"/>
    </source>
</evidence>
<keyword evidence="3" id="KW-1185">Reference proteome</keyword>
<reference evidence="2 3" key="1">
    <citation type="submission" date="2023-02" db="EMBL/GenBank/DDBJ databases">
        <title>LHISI_Scaffold_Assembly.</title>
        <authorList>
            <person name="Stuart O.P."/>
            <person name="Cleave R."/>
            <person name="Magrath M.J.L."/>
            <person name="Mikheyev A.S."/>
        </authorList>
    </citation>
    <scope>NUCLEOTIDE SEQUENCE [LARGE SCALE GENOMIC DNA]</scope>
    <source>
        <strain evidence="2">Daus_M_001</strain>
        <tissue evidence="2">Leg muscle</tissue>
    </source>
</reference>
<evidence type="ECO:0000256" key="1">
    <source>
        <dbReference type="SAM" id="MobiDB-lite"/>
    </source>
</evidence>
<feature type="region of interest" description="Disordered" evidence="1">
    <location>
        <begin position="19"/>
        <end position="39"/>
    </location>
</feature>
<comment type="caution">
    <text evidence="2">The sequence shown here is derived from an EMBL/GenBank/DDBJ whole genome shotgun (WGS) entry which is preliminary data.</text>
</comment>
<feature type="compositionally biased region" description="Acidic residues" evidence="1">
    <location>
        <begin position="23"/>
        <end position="33"/>
    </location>
</feature>